<dbReference type="GO" id="GO:0005737">
    <property type="term" value="C:cytoplasm"/>
    <property type="evidence" value="ECO:0007669"/>
    <property type="project" value="TreeGrafter"/>
</dbReference>
<dbReference type="GO" id="GO:0019441">
    <property type="term" value="P:L-tryptophan catabolic process to kynurenine"/>
    <property type="evidence" value="ECO:0007669"/>
    <property type="project" value="InterPro"/>
</dbReference>
<dbReference type="Pfam" id="PF01231">
    <property type="entry name" value="IDO"/>
    <property type="match status" value="1"/>
</dbReference>
<dbReference type="InterPro" id="IPR037217">
    <property type="entry name" value="Trp/Indoleamine_2_3_dOase-like"/>
</dbReference>
<evidence type="ECO:0000313" key="3">
    <source>
        <dbReference type="EMBL" id="AIH14772.1"/>
    </source>
</evidence>
<dbReference type="GO" id="GO:0033754">
    <property type="term" value="F:indoleamine 2,3-dioxygenase activity"/>
    <property type="evidence" value="ECO:0007669"/>
    <property type="project" value="TreeGrafter"/>
</dbReference>
<dbReference type="EMBL" id="KJ767017">
    <property type="protein sequence ID" value="AIH14772.1"/>
    <property type="molecule type" value="Genomic_DNA"/>
</dbReference>
<evidence type="ECO:0000256" key="2">
    <source>
        <dbReference type="ARBA" id="ARBA00023004"/>
    </source>
</evidence>
<reference evidence="3" key="1">
    <citation type="journal article" date="2014" name="BMC Microbiol.">
        <title>Comparative analysis of hapalindole, ambiguine and welwitindolinone gene clusters and reconstitution of indole-isonitrile biosynthesis from cyanobacteria.</title>
        <authorList>
            <person name="Micallef M.L."/>
            <person name="Sharma D."/>
            <person name="Bunn B.M."/>
            <person name="Gerwick L."/>
            <person name="Viswanathan R."/>
            <person name="Moffitt M.C."/>
        </authorList>
    </citation>
    <scope>NUCLEOTIDE SEQUENCE</scope>
    <source>
        <strain evidence="3">UH IC-52-3</strain>
    </source>
</reference>
<name>A0A075X6G1_9CYAN</name>
<dbReference type="PROSITE" id="PS00876">
    <property type="entry name" value="IDO_1"/>
    <property type="match status" value="1"/>
</dbReference>
<dbReference type="GO" id="GO:0046872">
    <property type="term" value="F:metal ion binding"/>
    <property type="evidence" value="ECO:0007669"/>
    <property type="project" value="UniProtKB-KW"/>
</dbReference>
<keyword evidence="3" id="KW-0223">Dioxygenase</keyword>
<accession>A0A075X6G1</accession>
<keyword evidence="3" id="KW-0560">Oxidoreductase</keyword>
<dbReference type="AlphaFoldDB" id="A0A075X6G1"/>
<dbReference type="GO" id="GO:0020037">
    <property type="term" value="F:heme binding"/>
    <property type="evidence" value="ECO:0007669"/>
    <property type="project" value="InterPro"/>
</dbReference>
<organism evidence="3">
    <name type="scientific">Hapalosiphon welwitschii UH IC-52-3</name>
    <dbReference type="NCBI Taxonomy" id="1524913"/>
    <lineage>
        <taxon>Bacteria</taxon>
        <taxon>Bacillati</taxon>
        <taxon>Cyanobacteriota</taxon>
        <taxon>Cyanophyceae</taxon>
        <taxon>Nostocales</taxon>
        <taxon>Hapalosiphonaceae</taxon>
        <taxon>Hapalosiphon</taxon>
    </lineage>
</organism>
<keyword evidence="2" id="KW-0408">Iron</keyword>
<sequence length="382" mass="43693">MFSQLKQPVIDNLEAYQVDFERGFLPKEDPLERLPDQFEIIENIATNLSALLITGQYRHVIDKVQFPDISQLDTERQIKRAFLLMSIFGNAYVWGGEIPATVIPHSLAIPLCKLANILDRPPIVAFSSMVLDNWRRIDKTQPIELDNIAPLQLFLGGIDEYWFYATAIVIEAKGAPALISLVQAQKFVNLDNTALVSMHLQKIVAVIARMQAIFKEITNKCDPYIFYHRVRPFVGSWQEPGVIYEGVSDTPQMFVGGSAAQSSLLQSLDAGLGIKHDREKHESYLRQIRVYMPVAHRRFLEALEMGPSIREFVLNNQENYPMLRQHYNECVQAIEHFRKQHMEIAVHYITKQAPQHKQGTGSTNFAHFLRKVKQQTTAHLIS</sequence>
<proteinExistence type="predicted"/>
<evidence type="ECO:0000256" key="1">
    <source>
        <dbReference type="ARBA" id="ARBA00022723"/>
    </source>
</evidence>
<dbReference type="Gene3D" id="1.20.58.480">
    <property type="match status" value="1"/>
</dbReference>
<dbReference type="InterPro" id="IPR000898">
    <property type="entry name" value="Indolamine_dOase"/>
</dbReference>
<protein>
    <submittedName>
        <fullName evidence="3">Dioxygenase</fullName>
    </submittedName>
</protein>
<dbReference type="PANTHER" id="PTHR28657:SF5">
    <property type="entry name" value="INDOLEAMINE 2,3-DIOXYGENASE"/>
    <property type="match status" value="1"/>
</dbReference>
<keyword evidence="1" id="KW-0479">Metal-binding</keyword>
<dbReference type="SUPFAM" id="SSF140959">
    <property type="entry name" value="Indolic compounds 2,3-dioxygenase-like"/>
    <property type="match status" value="1"/>
</dbReference>
<gene>
    <name evidence="3" type="primary">welO16</name>
</gene>
<dbReference type="PANTHER" id="PTHR28657">
    <property type="entry name" value="INDOLEAMINE 2,3-DIOXYGENASE"/>
    <property type="match status" value="1"/>
</dbReference>